<proteinExistence type="predicted"/>
<dbReference type="InterPro" id="IPR027417">
    <property type="entry name" value="P-loop_NTPase"/>
</dbReference>
<dbReference type="EC" id="3.1.11.5" evidence="2"/>
<dbReference type="GO" id="GO:0008854">
    <property type="term" value="F:exodeoxyribonuclease V activity"/>
    <property type="evidence" value="ECO:0007669"/>
    <property type="project" value="UniProtKB-EC"/>
</dbReference>
<keyword evidence="2" id="KW-0269">Exonuclease</keyword>
<protein>
    <submittedName>
        <fullName evidence="2">Exonuclease V subunit alpha</fullName>
        <ecNumber evidence="2">3.1.11.5</ecNumber>
    </submittedName>
</protein>
<dbReference type="SUPFAM" id="SSF52540">
    <property type="entry name" value="P-loop containing nucleoside triphosphate hydrolases"/>
    <property type="match status" value="1"/>
</dbReference>
<dbReference type="EMBL" id="CSAE01001392">
    <property type="protein sequence ID" value="COX58317.1"/>
    <property type="molecule type" value="Genomic_DNA"/>
</dbReference>
<sequence>MLAGPTGLRAVISGASGPLDVATGRLGDVETMHAMTIHKSQGSQVDEVTVLMPQEDSRLLTRELLYTAVTRAKRKVRVVGSEASVRAAIARRAVRASGLRMRLQSTGCG</sequence>
<reference evidence="3" key="1">
    <citation type="submission" date="2015-03" db="EMBL/GenBank/DDBJ databases">
        <authorList>
            <consortium name="Pathogen Informatics"/>
        </authorList>
    </citation>
    <scope>NUCLEOTIDE SEQUENCE [LARGE SCALE GENOMIC DNA]</scope>
    <source>
        <strain evidence="3">K00500041</strain>
    </source>
</reference>
<dbReference type="AlphaFoldDB" id="A0A0U0TGZ7"/>
<keyword evidence="2" id="KW-0378">Hydrolase</keyword>
<dbReference type="STRING" id="115862.BBG46_03405"/>
<name>A0A0U0TGZ7_MYCTX</name>
<evidence type="ECO:0000313" key="3">
    <source>
        <dbReference type="Proteomes" id="UP000038802"/>
    </source>
</evidence>
<dbReference type="InterPro" id="IPR027785">
    <property type="entry name" value="UvrD-like_helicase_C"/>
</dbReference>
<dbReference type="Pfam" id="PF13538">
    <property type="entry name" value="UvrD_C_2"/>
    <property type="match status" value="1"/>
</dbReference>
<evidence type="ECO:0000259" key="1">
    <source>
        <dbReference type="Pfam" id="PF13538"/>
    </source>
</evidence>
<dbReference type="CDD" id="cd18809">
    <property type="entry name" value="SF1_C_RecD"/>
    <property type="match status" value="1"/>
</dbReference>
<feature type="domain" description="UvrD-like helicase C-terminal" evidence="1">
    <location>
        <begin position="33"/>
        <end position="79"/>
    </location>
</feature>
<accession>A0A0U0TGZ7</accession>
<keyword evidence="2" id="KW-0540">Nuclease</keyword>
<organism evidence="2 3">
    <name type="scientific">Mycobacterium tuberculosis</name>
    <dbReference type="NCBI Taxonomy" id="1773"/>
    <lineage>
        <taxon>Bacteria</taxon>
        <taxon>Bacillati</taxon>
        <taxon>Actinomycetota</taxon>
        <taxon>Actinomycetes</taxon>
        <taxon>Mycobacteriales</taxon>
        <taxon>Mycobacteriaceae</taxon>
        <taxon>Mycobacterium</taxon>
        <taxon>Mycobacterium tuberculosis complex</taxon>
    </lineage>
</organism>
<dbReference type="Gene3D" id="3.40.50.300">
    <property type="entry name" value="P-loop containing nucleotide triphosphate hydrolases"/>
    <property type="match status" value="1"/>
</dbReference>
<gene>
    <name evidence="2" type="primary">recD</name>
    <name evidence="2" type="ORF">ERS007703_05358</name>
</gene>
<dbReference type="Proteomes" id="UP000038802">
    <property type="component" value="Unassembled WGS sequence"/>
</dbReference>
<evidence type="ECO:0000313" key="2">
    <source>
        <dbReference type="EMBL" id="COX58317.1"/>
    </source>
</evidence>